<evidence type="ECO:0000313" key="2">
    <source>
        <dbReference type="EMBL" id="TKR24937.1"/>
    </source>
</evidence>
<proteinExistence type="predicted"/>
<dbReference type="OrthoDB" id="137652at2157"/>
<evidence type="ECO:0008006" key="4">
    <source>
        <dbReference type="Google" id="ProtNLM"/>
    </source>
</evidence>
<reference evidence="2 3" key="1">
    <citation type="submission" date="2019-04" db="EMBL/GenBank/DDBJ databases">
        <title>Natronomonas sp. F20-122 a newhaloarchaeon isolated from a saline saltern of Isla Bacuta, Huelva, Spain.</title>
        <authorList>
            <person name="Duran-Viseras A."/>
            <person name="Sanchez-Porro C."/>
            <person name="Ventosa A."/>
        </authorList>
    </citation>
    <scope>NUCLEOTIDE SEQUENCE [LARGE SCALE GENOMIC DNA]</scope>
    <source>
        <strain evidence="2 3">F20-122</strain>
    </source>
</reference>
<keyword evidence="1" id="KW-0812">Transmembrane</keyword>
<dbReference type="InterPro" id="IPR055966">
    <property type="entry name" value="DUF7544"/>
</dbReference>
<feature type="transmembrane region" description="Helical" evidence="1">
    <location>
        <begin position="127"/>
        <end position="156"/>
    </location>
</feature>
<organism evidence="2 3">
    <name type="scientific">Natronomonas salsuginis</name>
    <dbReference type="NCBI Taxonomy" id="2217661"/>
    <lineage>
        <taxon>Archaea</taxon>
        <taxon>Methanobacteriati</taxon>
        <taxon>Methanobacteriota</taxon>
        <taxon>Stenosarchaea group</taxon>
        <taxon>Halobacteria</taxon>
        <taxon>Halobacteriales</taxon>
        <taxon>Natronomonadaceae</taxon>
        <taxon>Natronomonas</taxon>
    </lineage>
</organism>
<dbReference type="Proteomes" id="UP000308037">
    <property type="component" value="Unassembled WGS sequence"/>
</dbReference>
<comment type="caution">
    <text evidence="2">The sequence shown here is derived from an EMBL/GenBank/DDBJ whole genome shotgun (WGS) entry which is preliminary data.</text>
</comment>
<feature type="transmembrane region" description="Helical" evidence="1">
    <location>
        <begin position="76"/>
        <end position="106"/>
    </location>
</feature>
<protein>
    <recommendedName>
        <fullName evidence="4">Glycerophosphoryl diester phosphodiesterase membrane domain-containing protein</fullName>
    </recommendedName>
</protein>
<accession>A0A4U5JBL4</accession>
<feature type="transmembrane region" description="Helical" evidence="1">
    <location>
        <begin position="220"/>
        <end position="240"/>
    </location>
</feature>
<feature type="transmembrane region" description="Helical" evidence="1">
    <location>
        <begin position="162"/>
        <end position="184"/>
    </location>
</feature>
<feature type="transmembrane region" description="Helical" evidence="1">
    <location>
        <begin position="247"/>
        <end position="269"/>
    </location>
</feature>
<evidence type="ECO:0000256" key="1">
    <source>
        <dbReference type="SAM" id="Phobius"/>
    </source>
</evidence>
<keyword evidence="3" id="KW-1185">Reference proteome</keyword>
<feature type="transmembrane region" description="Helical" evidence="1">
    <location>
        <begin position="275"/>
        <end position="296"/>
    </location>
</feature>
<gene>
    <name evidence="2" type="ORF">DM868_13515</name>
</gene>
<name>A0A4U5JBL4_9EURY</name>
<sequence length="338" mass="35945">MTLYALEDLDDALAVTRALLTPIDRTVWVKLAFVAFFIGGPGGSVNPVQYTAGGNGGGNGTPPPGGMPGFDPGPRVWLLIAGVVGAIVLIALVFTLIGSIMEFVFVESLRSETVTIRQYWRRRWRQGLRLFGFRLVIGFFVFGTALLFGAIAYLSLESVTPGAVAAIVLLLIPMFVVLALVVGLVSGFTTAFVVPIMIKTDCGVLAGWRRLWPTITANPWQYLAYAVSSFFLSIIGGILIAMATGLLALALLIPFGLLFAVGVGLLVFVAEPLGIGVLVVVGLLFGLSILVVAALVQVPVLAYLRYYALLVLGDIDPEFDLIPEQRANVRESSAASAT</sequence>
<dbReference type="EMBL" id="QKNX01000006">
    <property type="protein sequence ID" value="TKR24937.1"/>
    <property type="molecule type" value="Genomic_DNA"/>
</dbReference>
<dbReference type="RefSeq" id="WP_137277359.1">
    <property type="nucleotide sequence ID" value="NZ_QKNX01000006.1"/>
</dbReference>
<dbReference type="AlphaFoldDB" id="A0A4U5JBL4"/>
<keyword evidence="1" id="KW-0472">Membrane</keyword>
<feature type="transmembrane region" description="Helical" evidence="1">
    <location>
        <begin position="191"/>
        <end position="208"/>
    </location>
</feature>
<keyword evidence="1" id="KW-1133">Transmembrane helix</keyword>
<evidence type="ECO:0000313" key="3">
    <source>
        <dbReference type="Proteomes" id="UP000308037"/>
    </source>
</evidence>
<dbReference type="Pfam" id="PF24400">
    <property type="entry name" value="DUF7544"/>
    <property type="match status" value="1"/>
</dbReference>